<accession>A0A914PDZ9</accession>
<sequence length="108" mass="12213">MALKHYSPLMYMSLGNDVIKASKMVTPEEIFGLGKVIIKHNLEENVCVAIAHRHFDLDDNEVMYEIAESGKRIAEPRRFEELQDAQPCLLTCDINGKWYPVGYGSPAT</sequence>
<name>A0A914PDZ9_9BILA</name>
<evidence type="ECO:0000313" key="1">
    <source>
        <dbReference type="Proteomes" id="UP000887578"/>
    </source>
</evidence>
<dbReference type="WBParaSite" id="PDA_v2.g15897.t1">
    <property type="protein sequence ID" value="PDA_v2.g15897.t1"/>
    <property type="gene ID" value="PDA_v2.g15897"/>
</dbReference>
<organism evidence="1 2">
    <name type="scientific">Panagrolaimus davidi</name>
    <dbReference type="NCBI Taxonomy" id="227884"/>
    <lineage>
        <taxon>Eukaryota</taxon>
        <taxon>Metazoa</taxon>
        <taxon>Ecdysozoa</taxon>
        <taxon>Nematoda</taxon>
        <taxon>Chromadorea</taxon>
        <taxon>Rhabditida</taxon>
        <taxon>Tylenchina</taxon>
        <taxon>Panagrolaimomorpha</taxon>
        <taxon>Panagrolaimoidea</taxon>
        <taxon>Panagrolaimidae</taxon>
        <taxon>Panagrolaimus</taxon>
    </lineage>
</organism>
<evidence type="ECO:0000313" key="2">
    <source>
        <dbReference type="WBParaSite" id="PDA_v2.g15897.t1"/>
    </source>
</evidence>
<protein>
    <submittedName>
        <fullName evidence="2">Uncharacterized protein</fullName>
    </submittedName>
</protein>
<reference evidence="2" key="1">
    <citation type="submission" date="2022-11" db="UniProtKB">
        <authorList>
            <consortium name="WormBaseParasite"/>
        </authorList>
    </citation>
    <scope>IDENTIFICATION</scope>
</reference>
<dbReference type="AlphaFoldDB" id="A0A914PDZ9"/>
<dbReference type="Proteomes" id="UP000887578">
    <property type="component" value="Unplaced"/>
</dbReference>
<keyword evidence="1" id="KW-1185">Reference proteome</keyword>
<proteinExistence type="predicted"/>